<feature type="region of interest" description="Disordered" evidence="1">
    <location>
        <begin position="285"/>
        <end position="304"/>
    </location>
</feature>
<evidence type="ECO:0000313" key="3">
    <source>
        <dbReference type="Proteomes" id="UP001152561"/>
    </source>
</evidence>
<evidence type="ECO:0000256" key="1">
    <source>
        <dbReference type="SAM" id="MobiDB-lite"/>
    </source>
</evidence>
<accession>A0A9Q1MTI8</accession>
<feature type="region of interest" description="Disordered" evidence="1">
    <location>
        <begin position="193"/>
        <end position="276"/>
    </location>
</feature>
<sequence>MYQLSPPLKVHGGEAWPKATGQSLPPPPPLLPAAAAAGWLAWWQVAQEAGPTTTAVESGLRFCVPPQRVGADALAAAAAPVVPRRSLPVPASPAWPPLLGPFRAPALLLRRRHDSAIARWPPPGWTSPLPGCRWPGVVIPPTLRPLIVFLLFSPLTDDNTAPRAYQRNAKSPKKKKKAVAEVVGAEVATTKTRAAKGLTQPKKQLCRQNRIKESPQLGHNQRRRRIAKKKESQQRRLHAGPSLAAVVDRPLGPGLTHQAAKQPKKKTSLPRPLGLCLHHREPSTARRQLVHGHRSHISPHPVVR</sequence>
<dbReference type="AlphaFoldDB" id="A0A9Q1MTI8"/>
<comment type="caution">
    <text evidence="2">The sequence shown here is derived from an EMBL/GenBank/DDBJ whole genome shotgun (WGS) entry which is preliminary data.</text>
</comment>
<reference evidence="3" key="1">
    <citation type="journal article" date="2023" name="Proc. Natl. Acad. Sci. U.S.A.">
        <title>Genomic and structural basis for evolution of tropane alkaloid biosynthesis.</title>
        <authorList>
            <person name="Wanga Y.-J."/>
            <person name="Taina T."/>
            <person name="Yua J.-Y."/>
            <person name="Lia J."/>
            <person name="Xua B."/>
            <person name="Chenc J."/>
            <person name="D'Auriad J.C."/>
            <person name="Huanga J.-P."/>
            <person name="Huanga S.-X."/>
        </authorList>
    </citation>
    <scope>NUCLEOTIDE SEQUENCE [LARGE SCALE GENOMIC DNA]</scope>
    <source>
        <strain evidence="3">cv. KIB-2019</strain>
    </source>
</reference>
<feature type="compositionally biased region" description="Basic residues" evidence="1">
    <location>
        <begin position="288"/>
        <end position="304"/>
    </location>
</feature>
<name>A0A9Q1MTI8_9SOLA</name>
<proteinExistence type="predicted"/>
<gene>
    <name evidence="2" type="ORF">K7X08_000994</name>
</gene>
<keyword evidence="3" id="KW-1185">Reference proteome</keyword>
<organism evidence="2 3">
    <name type="scientific">Anisodus acutangulus</name>
    <dbReference type="NCBI Taxonomy" id="402998"/>
    <lineage>
        <taxon>Eukaryota</taxon>
        <taxon>Viridiplantae</taxon>
        <taxon>Streptophyta</taxon>
        <taxon>Embryophyta</taxon>
        <taxon>Tracheophyta</taxon>
        <taxon>Spermatophyta</taxon>
        <taxon>Magnoliopsida</taxon>
        <taxon>eudicotyledons</taxon>
        <taxon>Gunneridae</taxon>
        <taxon>Pentapetalae</taxon>
        <taxon>asterids</taxon>
        <taxon>lamiids</taxon>
        <taxon>Solanales</taxon>
        <taxon>Solanaceae</taxon>
        <taxon>Solanoideae</taxon>
        <taxon>Hyoscyameae</taxon>
        <taxon>Anisodus</taxon>
    </lineage>
</organism>
<dbReference type="EMBL" id="JAJAGQ010000004">
    <property type="protein sequence ID" value="KAJ8564534.1"/>
    <property type="molecule type" value="Genomic_DNA"/>
</dbReference>
<protein>
    <submittedName>
        <fullName evidence="2">Uncharacterized protein</fullName>
    </submittedName>
</protein>
<evidence type="ECO:0000313" key="2">
    <source>
        <dbReference type="EMBL" id="KAJ8564534.1"/>
    </source>
</evidence>
<dbReference type="Proteomes" id="UP001152561">
    <property type="component" value="Unassembled WGS sequence"/>
</dbReference>